<accession>A0A135V4M6</accession>
<dbReference type="Proteomes" id="UP000070121">
    <property type="component" value="Unassembled WGS sequence"/>
</dbReference>
<feature type="region of interest" description="Disordered" evidence="1">
    <location>
        <begin position="1"/>
        <end position="71"/>
    </location>
</feature>
<name>A0A135V4M6_9PEZI</name>
<gene>
    <name evidence="2" type="ORF">CSAL01_03647</name>
</gene>
<evidence type="ECO:0000313" key="3">
    <source>
        <dbReference type="Proteomes" id="UP000070121"/>
    </source>
</evidence>
<dbReference type="EMBL" id="JFFI01000456">
    <property type="protein sequence ID" value="KXH67608.1"/>
    <property type="molecule type" value="Genomic_DNA"/>
</dbReference>
<evidence type="ECO:0000256" key="1">
    <source>
        <dbReference type="SAM" id="MobiDB-lite"/>
    </source>
</evidence>
<sequence length="127" mass="14571">MMLKGPVPAPYPRRPSLFSNFDADRPGTPNIWKPGRPSMIMDQPSVLEGRGKEGQVSRRPLLRNGGPLSRRKPKEIRFTRQDVEAADKASDEICKELGVRFLRSKVFHSDETENAFREVDTEIQRFF</sequence>
<dbReference type="STRING" id="1209931.A0A135V4M6"/>
<organism evidence="2 3">
    <name type="scientific">Colletotrichum salicis</name>
    <dbReference type="NCBI Taxonomy" id="1209931"/>
    <lineage>
        <taxon>Eukaryota</taxon>
        <taxon>Fungi</taxon>
        <taxon>Dikarya</taxon>
        <taxon>Ascomycota</taxon>
        <taxon>Pezizomycotina</taxon>
        <taxon>Sordariomycetes</taxon>
        <taxon>Hypocreomycetidae</taxon>
        <taxon>Glomerellales</taxon>
        <taxon>Glomerellaceae</taxon>
        <taxon>Colletotrichum</taxon>
        <taxon>Colletotrichum acutatum species complex</taxon>
    </lineage>
</organism>
<reference evidence="2 3" key="1">
    <citation type="submission" date="2014-02" db="EMBL/GenBank/DDBJ databases">
        <title>The genome sequence of Colletotrichum salicis CBS 607.94.</title>
        <authorList>
            <person name="Baroncelli R."/>
            <person name="Thon M.R."/>
        </authorList>
    </citation>
    <scope>NUCLEOTIDE SEQUENCE [LARGE SCALE GENOMIC DNA]</scope>
    <source>
        <strain evidence="2 3">CBS 607.94</strain>
    </source>
</reference>
<evidence type="ECO:0000313" key="2">
    <source>
        <dbReference type="EMBL" id="KXH67608.1"/>
    </source>
</evidence>
<protein>
    <submittedName>
        <fullName evidence="2">Uncharacterized protein</fullName>
    </submittedName>
</protein>
<dbReference type="AlphaFoldDB" id="A0A135V4M6"/>
<keyword evidence="3" id="KW-1185">Reference proteome</keyword>
<comment type="caution">
    <text evidence="2">The sequence shown here is derived from an EMBL/GenBank/DDBJ whole genome shotgun (WGS) entry which is preliminary data.</text>
</comment>
<proteinExistence type="predicted"/>